<name>A0A7R8ZTM0_9CRUS</name>
<organism evidence="1">
    <name type="scientific">Cyprideis torosa</name>
    <dbReference type="NCBI Taxonomy" id="163714"/>
    <lineage>
        <taxon>Eukaryota</taxon>
        <taxon>Metazoa</taxon>
        <taxon>Ecdysozoa</taxon>
        <taxon>Arthropoda</taxon>
        <taxon>Crustacea</taxon>
        <taxon>Oligostraca</taxon>
        <taxon>Ostracoda</taxon>
        <taxon>Podocopa</taxon>
        <taxon>Podocopida</taxon>
        <taxon>Cytherocopina</taxon>
        <taxon>Cytheroidea</taxon>
        <taxon>Cytherideidae</taxon>
        <taxon>Cyprideis</taxon>
    </lineage>
</organism>
<proteinExistence type="predicted"/>
<dbReference type="EMBL" id="OB676429">
    <property type="protein sequence ID" value="CAD7236079.1"/>
    <property type="molecule type" value="Genomic_DNA"/>
</dbReference>
<dbReference type="AlphaFoldDB" id="A0A7R8ZTM0"/>
<evidence type="ECO:0000313" key="1">
    <source>
        <dbReference type="EMBL" id="CAD7236079.1"/>
    </source>
</evidence>
<gene>
    <name evidence="1" type="ORF">CTOB1V02_LOCUS13894</name>
</gene>
<sequence length="98" mass="10894">MTKTVPGLFRSEKTEFLQCTDNFFLIVDDSRSGKDDTISVIIGFRGSATVSGIILNFLFNWSRMCPLANLQYFDTFLLVLGVVLQGKDCCHCLKTSGS</sequence>
<reference evidence="1" key="1">
    <citation type="submission" date="2020-11" db="EMBL/GenBank/DDBJ databases">
        <authorList>
            <person name="Tran Van P."/>
        </authorList>
    </citation>
    <scope>NUCLEOTIDE SEQUENCE</scope>
</reference>
<accession>A0A7R8ZTM0</accession>
<protein>
    <submittedName>
        <fullName evidence="1">Uncharacterized protein</fullName>
    </submittedName>
</protein>